<feature type="signal peptide" evidence="8">
    <location>
        <begin position="1"/>
        <end position="24"/>
    </location>
</feature>
<dbReference type="CTD" id="140902"/>
<dbReference type="PANTHER" id="PTHR10334">
    <property type="entry name" value="CYSTEINE-RICH SECRETORY PROTEIN-RELATED"/>
    <property type="match status" value="1"/>
</dbReference>
<name>A0A6P3W5W0_CLUHA</name>
<keyword evidence="6" id="KW-0325">Glycoprotein</keyword>
<dbReference type="GeneID" id="105906764"/>
<protein>
    <submittedName>
        <fullName evidence="11">R3H domain containing-like</fullName>
    </submittedName>
</protein>
<organism evidence="10 11">
    <name type="scientific">Clupea harengus</name>
    <name type="common">Atlantic herring</name>
    <dbReference type="NCBI Taxonomy" id="7950"/>
    <lineage>
        <taxon>Eukaryota</taxon>
        <taxon>Metazoa</taxon>
        <taxon>Chordata</taxon>
        <taxon>Craniata</taxon>
        <taxon>Vertebrata</taxon>
        <taxon>Euteleostomi</taxon>
        <taxon>Actinopterygii</taxon>
        <taxon>Neopterygii</taxon>
        <taxon>Teleostei</taxon>
        <taxon>Clupei</taxon>
        <taxon>Clupeiformes</taxon>
        <taxon>Clupeoidei</taxon>
        <taxon>Clupeidae</taxon>
        <taxon>Clupea</taxon>
    </lineage>
</organism>
<keyword evidence="3" id="KW-0964">Secreted</keyword>
<dbReference type="SUPFAM" id="SSF55797">
    <property type="entry name" value="PR-1-like"/>
    <property type="match status" value="1"/>
</dbReference>
<dbReference type="FunFam" id="3.40.33.10:FF:000003">
    <property type="entry name" value="Peptidase inhibitor 15"/>
    <property type="match status" value="1"/>
</dbReference>
<evidence type="ECO:0000313" key="11">
    <source>
        <dbReference type="RefSeq" id="XP_012690414.2"/>
    </source>
</evidence>
<accession>A0A6P3W5W0</accession>
<evidence type="ECO:0000256" key="4">
    <source>
        <dbReference type="ARBA" id="ARBA00022690"/>
    </source>
</evidence>
<feature type="domain" description="SCP" evidence="9">
    <location>
        <begin position="87"/>
        <end position="231"/>
    </location>
</feature>
<dbReference type="KEGG" id="char:105906764"/>
<dbReference type="Pfam" id="PF00188">
    <property type="entry name" value="CAP"/>
    <property type="match status" value="1"/>
</dbReference>
<dbReference type="OrthoDB" id="414826at2759"/>
<comment type="similarity">
    <text evidence="2">Belongs to the CRISP family.</text>
</comment>
<dbReference type="GO" id="GO:0030414">
    <property type="term" value="F:peptidase inhibitor activity"/>
    <property type="evidence" value="ECO:0007669"/>
    <property type="project" value="UniProtKB-KW"/>
</dbReference>
<feature type="chain" id="PRO_5027574306" evidence="8">
    <location>
        <begin position="25"/>
        <end position="288"/>
    </location>
</feature>
<dbReference type="InterPro" id="IPR001283">
    <property type="entry name" value="CRISP-related"/>
</dbReference>
<dbReference type="PRINTS" id="PR00837">
    <property type="entry name" value="V5TPXLIKE"/>
</dbReference>
<dbReference type="Proteomes" id="UP000515152">
    <property type="component" value="Chromosome 4"/>
</dbReference>
<evidence type="ECO:0000256" key="3">
    <source>
        <dbReference type="ARBA" id="ARBA00022525"/>
    </source>
</evidence>
<evidence type="ECO:0000256" key="5">
    <source>
        <dbReference type="ARBA" id="ARBA00022729"/>
    </source>
</evidence>
<reference evidence="11" key="1">
    <citation type="submission" date="2025-08" db="UniProtKB">
        <authorList>
            <consortium name="RefSeq"/>
        </authorList>
    </citation>
    <scope>IDENTIFICATION</scope>
</reference>
<dbReference type="InterPro" id="IPR014044">
    <property type="entry name" value="CAP_dom"/>
</dbReference>
<feature type="compositionally biased region" description="Basic and acidic residues" evidence="7">
    <location>
        <begin position="46"/>
        <end position="57"/>
    </location>
</feature>
<feature type="region of interest" description="Disordered" evidence="7">
    <location>
        <begin position="46"/>
        <end position="69"/>
    </location>
</feature>
<dbReference type="SMART" id="SM00198">
    <property type="entry name" value="SCP"/>
    <property type="match status" value="1"/>
</dbReference>
<dbReference type="RefSeq" id="XP_012690414.2">
    <property type="nucleotide sequence ID" value="XM_012834960.3"/>
</dbReference>
<evidence type="ECO:0000313" key="10">
    <source>
        <dbReference type="Proteomes" id="UP000515152"/>
    </source>
</evidence>
<comment type="subcellular location">
    <subcellularLocation>
        <location evidence="1">Secreted</location>
    </subcellularLocation>
</comment>
<dbReference type="GO" id="GO:0005576">
    <property type="term" value="C:extracellular region"/>
    <property type="evidence" value="ECO:0007669"/>
    <property type="project" value="UniProtKB-SubCell"/>
</dbReference>
<gene>
    <name evidence="11" type="primary">r3hdml</name>
</gene>
<dbReference type="Gene3D" id="3.40.33.10">
    <property type="entry name" value="CAP"/>
    <property type="match status" value="1"/>
</dbReference>
<keyword evidence="10" id="KW-1185">Reference proteome</keyword>
<evidence type="ECO:0000256" key="1">
    <source>
        <dbReference type="ARBA" id="ARBA00004613"/>
    </source>
</evidence>
<dbReference type="AlphaFoldDB" id="A0A6P3W5W0"/>
<sequence>MQGPFSRLLFAAILWATTYMRTAALPTNNTFLLSLPEAVFGRGLDRQGRLQSDRRMDNATGAEESTATEDGDATLPLVRHRRAISSRDMGALVEYHNRVRSQVSPTAANMEVMVWDERLAKSAESWASRCIWDHGPPHLMKYTGQNLSINSGGYRSVIDLVRSWHDEKRAFSYPTRCSGAVCSHYTQMVWASTNRMGCAINKCSNMYVFGSTWKQAVLLVCNYSIKGNWVGEAPYKRGKPCSACPSSYGGSCSRNQCSSRSSRRVQSSRSTTLSRSSYSRVKKFKRWY</sequence>
<keyword evidence="5 8" id="KW-0732">Signal</keyword>
<evidence type="ECO:0000259" key="9">
    <source>
        <dbReference type="SMART" id="SM00198"/>
    </source>
</evidence>
<evidence type="ECO:0000256" key="2">
    <source>
        <dbReference type="ARBA" id="ARBA00009923"/>
    </source>
</evidence>
<keyword evidence="4" id="KW-0646">Protease inhibitor</keyword>
<dbReference type="InterPro" id="IPR035940">
    <property type="entry name" value="CAP_sf"/>
</dbReference>
<evidence type="ECO:0000256" key="7">
    <source>
        <dbReference type="SAM" id="MobiDB-lite"/>
    </source>
</evidence>
<evidence type="ECO:0000256" key="6">
    <source>
        <dbReference type="ARBA" id="ARBA00023180"/>
    </source>
</evidence>
<proteinExistence type="inferred from homology"/>
<evidence type="ECO:0000256" key="8">
    <source>
        <dbReference type="SAM" id="SignalP"/>
    </source>
</evidence>